<dbReference type="Proteomes" id="UP000254958">
    <property type="component" value="Unassembled WGS sequence"/>
</dbReference>
<reference evidence="12 15" key="2">
    <citation type="submission" date="2020-04" db="EMBL/GenBank/DDBJ databases">
        <title>Description of novel Gluconacetobacter.</title>
        <authorList>
            <person name="Sombolestani A."/>
        </authorList>
    </citation>
    <scope>NUCLEOTIDE SEQUENCE [LARGE SCALE GENOMIC DNA]</scope>
    <source>
        <strain evidence="12 15">LMG 1382</strain>
    </source>
</reference>
<keyword evidence="6" id="KW-0732">Signal</keyword>
<keyword evidence="14" id="KW-1185">Reference proteome</keyword>
<comment type="caution">
    <text evidence="13">The sequence shown here is derived from an EMBL/GenBank/DDBJ whole genome shotgun (WGS) entry which is preliminary data.</text>
</comment>
<evidence type="ECO:0000256" key="3">
    <source>
        <dbReference type="ARBA" id="ARBA00021237"/>
    </source>
</evidence>
<dbReference type="EMBL" id="JABEQI010000013">
    <property type="protein sequence ID" value="MBB2187946.1"/>
    <property type="molecule type" value="Genomic_DNA"/>
</dbReference>
<dbReference type="EMBL" id="QQAW01000011">
    <property type="protein sequence ID" value="RDI36239.1"/>
    <property type="molecule type" value="Genomic_DNA"/>
</dbReference>
<evidence type="ECO:0000256" key="4">
    <source>
        <dbReference type="ARBA" id="ARBA00022475"/>
    </source>
</evidence>
<evidence type="ECO:0000256" key="5">
    <source>
        <dbReference type="ARBA" id="ARBA00022692"/>
    </source>
</evidence>
<dbReference type="InterPro" id="IPR031381">
    <property type="entry name" value="YtcA"/>
</dbReference>
<name>A0A370G027_GLULI</name>
<reference evidence="13 14" key="1">
    <citation type="submission" date="2018-07" db="EMBL/GenBank/DDBJ databases">
        <title>Genomic Encyclopedia of Type Strains, Phase IV (KMG-IV): sequencing the most valuable type-strain genomes for metagenomic binning, comparative biology and taxonomic classification.</title>
        <authorList>
            <person name="Goeker M."/>
        </authorList>
    </citation>
    <scope>NUCLEOTIDE SEQUENCE [LARGE SCALE GENOMIC DNA]</scope>
    <source>
        <strain evidence="13 14">DSM 5603</strain>
    </source>
</reference>
<evidence type="ECO:0000313" key="13">
    <source>
        <dbReference type="EMBL" id="RDI36239.1"/>
    </source>
</evidence>
<evidence type="ECO:0000256" key="8">
    <source>
        <dbReference type="ARBA" id="ARBA00023136"/>
    </source>
</evidence>
<dbReference type="OrthoDB" id="5958921at2"/>
<gene>
    <name evidence="13" type="ORF">C7453_11123</name>
    <name evidence="12" type="ORF">HLH32_16495</name>
</gene>
<feature type="transmembrane region" description="Helical" evidence="11">
    <location>
        <begin position="61"/>
        <end position="81"/>
    </location>
</feature>
<keyword evidence="5 11" id="KW-0812">Transmembrane</keyword>
<proteinExistence type="inferred from homology"/>
<evidence type="ECO:0000313" key="12">
    <source>
        <dbReference type="EMBL" id="MBB2187946.1"/>
    </source>
</evidence>
<evidence type="ECO:0000313" key="14">
    <source>
        <dbReference type="Proteomes" id="UP000254958"/>
    </source>
</evidence>
<dbReference type="Proteomes" id="UP000562982">
    <property type="component" value="Unassembled WGS sequence"/>
</dbReference>
<evidence type="ECO:0000256" key="11">
    <source>
        <dbReference type="SAM" id="Phobius"/>
    </source>
</evidence>
<comment type="similarity">
    <text evidence="2">Belongs to the YtcA family.</text>
</comment>
<protein>
    <recommendedName>
        <fullName evidence="3">Uncharacterized protein YtcA</fullName>
    </recommendedName>
</protein>
<evidence type="ECO:0000256" key="6">
    <source>
        <dbReference type="ARBA" id="ARBA00022729"/>
    </source>
</evidence>
<accession>A0A370G027</accession>
<evidence type="ECO:0000256" key="10">
    <source>
        <dbReference type="ARBA" id="ARBA00023288"/>
    </source>
</evidence>
<keyword evidence="10" id="KW-0449">Lipoprotein</keyword>
<sequence length="114" mass="12123">MRLVLIPLPAWRWTARRAVSLAGCRSVRLMPACLVPALGLLDGCSLDVAPSFPVVGAYFPAWMFCALVGIAVAIGARVLCLAVGIDDFLSFRLFTYVSLGVLAALAVWLAVFGP</sequence>
<keyword evidence="8 11" id="KW-0472">Membrane</keyword>
<keyword evidence="7 11" id="KW-1133">Transmembrane helix</keyword>
<evidence type="ECO:0000256" key="2">
    <source>
        <dbReference type="ARBA" id="ARBA00008208"/>
    </source>
</evidence>
<feature type="transmembrane region" description="Helical" evidence="11">
    <location>
        <begin position="93"/>
        <end position="111"/>
    </location>
</feature>
<comment type="subcellular location">
    <subcellularLocation>
        <location evidence="1">Membrane</location>
        <topology evidence="1">Multi-pass membrane protein</topology>
    </subcellularLocation>
</comment>
<evidence type="ECO:0000256" key="1">
    <source>
        <dbReference type="ARBA" id="ARBA00004141"/>
    </source>
</evidence>
<organism evidence="13 14">
    <name type="scientific">Gluconacetobacter liquefaciens</name>
    <name type="common">Acetobacter liquefaciens</name>
    <dbReference type="NCBI Taxonomy" id="89584"/>
    <lineage>
        <taxon>Bacteria</taxon>
        <taxon>Pseudomonadati</taxon>
        <taxon>Pseudomonadota</taxon>
        <taxon>Alphaproteobacteria</taxon>
        <taxon>Acetobacterales</taxon>
        <taxon>Acetobacteraceae</taxon>
        <taxon>Gluconacetobacter</taxon>
    </lineage>
</organism>
<keyword evidence="9" id="KW-0564">Palmitate</keyword>
<keyword evidence="4" id="KW-1003">Cell membrane</keyword>
<dbReference type="AlphaFoldDB" id="A0A370G027"/>
<evidence type="ECO:0000313" key="15">
    <source>
        <dbReference type="Proteomes" id="UP000562982"/>
    </source>
</evidence>
<dbReference type="Pfam" id="PF17090">
    <property type="entry name" value="Ytca"/>
    <property type="match status" value="1"/>
</dbReference>
<dbReference type="GO" id="GO:0016020">
    <property type="term" value="C:membrane"/>
    <property type="evidence" value="ECO:0007669"/>
    <property type="project" value="UniProtKB-SubCell"/>
</dbReference>
<evidence type="ECO:0000256" key="7">
    <source>
        <dbReference type="ARBA" id="ARBA00022989"/>
    </source>
</evidence>
<evidence type="ECO:0000256" key="9">
    <source>
        <dbReference type="ARBA" id="ARBA00023139"/>
    </source>
</evidence>